<feature type="domain" description="Transcription elongation factor Spt6 helix-hairpin-helix motif" evidence="7">
    <location>
        <begin position="758"/>
        <end position="858"/>
    </location>
</feature>
<evidence type="ECO:0000256" key="4">
    <source>
        <dbReference type="ARBA" id="ARBA00023242"/>
    </source>
</evidence>
<dbReference type="PANTHER" id="PTHR10145:SF6">
    <property type="entry name" value="TRANSCRIPTION ELONGATION FACTOR SPT6"/>
    <property type="match status" value="1"/>
</dbReference>
<evidence type="ECO:0000313" key="9">
    <source>
        <dbReference type="EMBL" id="CAD9234612.1"/>
    </source>
</evidence>
<dbReference type="PANTHER" id="PTHR10145">
    <property type="entry name" value="TRANSCRIPTION ELONGATION FACTOR SPT6"/>
    <property type="match status" value="1"/>
</dbReference>
<comment type="subcellular location">
    <subcellularLocation>
        <location evidence="1">Nucleus</location>
    </subcellularLocation>
</comment>
<dbReference type="Gene3D" id="1.10.3500.10">
    <property type="entry name" value="Tex N-terminal region-like"/>
    <property type="match status" value="1"/>
</dbReference>
<evidence type="ECO:0008006" key="10">
    <source>
        <dbReference type="Google" id="ProtNLM"/>
    </source>
</evidence>
<dbReference type="FunFam" id="1.10.10.2740:FF:000002">
    <property type="entry name" value="Transcription elongation factor Spt6"/>
    <property type="match status" value="1"/>
</dbReference>
<evidence type="ECO:0000256" key="5">
    <source>
        <dbReference type="SAM" id="MobiDB-lite"/>
    </source>
</evidence>
<protein>
    <recommendedName>
        <fullName evidence="10">Transcription elongation factor spt6</fullName>
    </recommendedName>
</protein>
<dbReference type="GO" id="GO:0140673">
    <property type="term" value="P:transcription elongation-coupled chromatin remodeling"/>
    <property type="evidence" value="ECO:0007669"/>
    <property type="project" value="InterPro"/>
</dbReference>
<feature type="domain" description="Helix-turn-helix DNA-binding" evidence="8">
    <location>
        <begin position="81"/>
        <end position="212"/>
    </location>
</feature>
<dbReference type="InterPro" id="IPR023323">
    <property type="entry name" value="Tex-like_dom_sf"/>
</dbReference>
<dbReference type="GO" id="GO:0042393">
    <property type="term" value="F:histone binding"/>
    <property type="evidence" value="ECO:0007669"/>
    <property type="project" value="TreeGrafter"/>
</dbReference>
<name>A0A7S1XEN5_9RHOD</name>
<comment type="similarity">
    <text evidence="2">Belongs to the SPT6 family.</text>
</comment>
<feature type="compositionally biased region" description="Pro residues" evidence="5">
    <location>
        <begin position="1471"/>
        <end position="1482"/>
    </location>
</feature>
<feature type="compositionally biased region" description="Basic residues" evidence="5">
    <location>
        <begin position="866"/>
        <end position="877"/>
    </location>
</feature>
<dbReference type="InterPro" id="IPR036860">
    <property type="entry name" value="SH2_dom_sf"/>
</dbReference>
<dbReference type="InterPro" id="IPR010994">
    <property type="entry name" value="RuvA_2-like"/>
</dbReference>
<feature type="compositionally biased region" description="Pro residues" evidence="5">
    <location>
        <begin position="1444"/>
        <end position="1457"/>
    </location>
</feature>
<dbReference type="InterPro" id="IPR035018">
    <property type="entry name" value="Spt6_SH2_C"/>
</dbReference>
<feature type="compositionally biased region" description="Basic and acidic residues" evidence="5">
    <location>
        <begin position="24"/>
        <end position="33"/>
    </location>
</feature>
<dbReference type="InterPro" id="IPR032706">
    <property type="entry name" value="Spt6_HHH"/>
</dbReference>
<dbReference type="EMBL" id="HBGH01012078">
    <property type="protein sequence ID" value="CAD9234612.1"/>
    <property type="molecule type" value="Transcribed_RNA"/>
</dbReference>
<evidence type="ECO:0000256" key="3">
    <source>
        <dbReference type="ARBA" id="ARBA00023163"/>
    </source>
</evidence>
<dbReference type="CDD" id="cd09928">
    <property type="entry name" value="SH2_Cterm_SPT6_like"/>
    <property type="match status" value="1"/>
</dbReference>
<dbReference type="Gene3D" id="1.10.150.850">
    <property type="entry name" value="Spt6, helix-hairpin-helix domain"/>
    <property type="match status" value="1"/>
</dbReference>
<dbReference type="SUPFAM" id="SSF158832">
    <property type="entry name" value="Tex N-terminal region-like"/>
    <property type="match status" value="1"/>
</dbReference>
<dbReference type="SUPFAM" id="SSF47781">
    <property type="entry name" value="RuvA domain 2-like"/>
    <property type="match status" value="1"/>
</dbReference>
<dbReference type="Gene3D" id="1.10.10.650">
    <property type="entry name" value="RuvA domain 2-like"/>
    <property type="match status" value="1"/>
</dbReference>
<accession>A0A7S1XEN5</accession>
<dbReference type="Pfam" id="PF14635">
    <property type="entry name" value="HHH_7"/>
    <property type="match status" value="1"/>
</dbReference>
<keyword evidence="4" id="KW-0539">Nucleus</keyword>
<feature type="region of interest" description="Disordered" evidence="5">
    <location>
        <begin position="1"/>
        <end position="38"/>
    </location>
</feature>
<dbReference type="Pfam" id="PF14633">
    <property type="entry name" value="SH2_2"/>
    <property type="match status" value="1"/>
</dbReference>
<feature type="region of interest" description="Disordered" evidence="5">
    <location>
        <begin position="1342"/>
        <end position="1551"/>
    </location>
</feature>
<dbReference type="Gene3D" id="3.30.420.140">
    <property type="entry name" value="YqgF/RNase H-like domain"/>
    <property type="match status" value="1"/>
</dbReference>
<dbReference type="Gene3D" id="3.30.505.10">
    <property type="entry name" value="SH2 domain"/>
    <property type="match status" value="2"/>
</dbReference>
<dbReference type="InterPro" id="IPR042066">
    <property type="entry name" value="Spt6_death-like"/>
</dbReference>
<dbReference type="InterPro" id="IPR012337">
    <property type="entry name" value="RNaseH-like_sf"/>
</dbReference>
<evidence type="ECO:0000256" key="1">
    <source>
        <dbReference type="ARBA" id="ARBA00004123"/>
    </source>
</evidence>
<dbReference type="InterPro" id="IPR017072">
    <property type="entry name" value="TF_Spt6"/>
</dbReference>
<feature type="region of interest" description="Disordered" evidence="5">
    <location>
        <begin position="860"/>
        <end position="886"/>
    </location>
</feature>
<feature type="compositionally biased region" description="Gly residues" evidence="5">
    <location>
        <begin position="1515"/>
        <end position="1525"/>
    </location>
</feature>
<feature type="domain" description="Spt6 SH2" evidence="6">
    <location>
        <begin position="1118"/>
        <end position="1315"/>
    </location>
</feature>
<evidence type="ECO:0000259" key="6">
    <source>
        <dbReference type="Pfam" id="PF14633"/>
    </source>
</evidence>
<gene>
    <name evidence="9" type="ORF">CCAE0312_LOCUS6701</name>
</gene>
<dbReference type="InterPro" id="IPR028088">
    <property type="entry name" value="Spt6_HTH_DNA-bd_dom"/>
</dbReference>
<evidence type="ECO:0000259" key="7">
    <source>
        <dbReference type="Pfam" id="PF14635"/>
    </source>
</evidence>
<evidence type="ECO:0000259" key="8">
    <source>
        <dbReference type="Pfam" id="PF14641"/>
    </source>
</evidence>
<keyword evidence="3" id="KW-0804">Transcription</keyword>
<feature type="compositionally biased region" description="Pro residues" evidence="5">
    <location>
        <begin position="1373"/>
        <end position="1384"/>
    </location>
</feature>
<dbReference type="InterPro" id="IPR023319">
    <property type="entry name" value="Tex-like_HTH_dom_sf"/>
</dbReference>
<sequence>MDKLFRPEGDEQSDEDTGVVARQKSVERRRDDDATQPTQGLSIEVLDSRIADGQISSPFDVSVRDKDLPEFVQVHFANRRPLDERALAEEANWITKMAFTRNRRYHKFTSEEVVQKISAFLKFLHVDKLDIPFIAVYRREYVEPVLVSSEEVPLDPEIDGKHPWKWTSPAMACSPRVWNTGIGDWTGLWTVVEWDKKYGSLMLRRQEVEETLSVAKGKGVSGDIIEEVRSKIDALESEAEASDYRSYLAHHLSILDHRNPSKRKVRGRQERYCSLVDGGLDTLASQIGISAMQFSENITKMYQRHIPDDDIESPISKGIEWVERHPRFASTLETSDAVASDEIRAEKALEGARYLLATDLMVEPGVVSHIRLMVQSEKVRISSIPTMKGMSDVDDFHPLRRFVSVDGMKLNDLEANYDFLMLKKAEELGYTRLSVALPPDAKEELMSELNGLYCSQSYHETAEKWNTQRRKVLEIVVDNLLQNLFRELQRELTERSELALRLECGRLVDFRLSLGPMLPEVGSASSESTSWKEHCKDEIFARNLEAALRARRSAFDTSPRILAFSLMRPFENEEAEDPVGPYVKKERGLTFVMAGIDADGEVLDASGTISAQWIRRSSNSSLPPEVVELVEKEFKRVRPHMLVIGLGRGGKDALNLSQDIYSILTDLWMREGDASSNESWRSWFDQGLNGREPAEILGERTLFVEDEPAHLYSMTSLCRTHLPEFSQPQRRCIALARFCQEPLGIYATIGLDVEASTAFRIHPDQDLVPRDQRRECLRRALVRAVCSTGLDVNRALSHPHLRPCLSFVGGLGPRKASGIWKKLEQMGSRSSLESRKDLLMKGVVEPKVFVSSSGFLRIRDSDSRRASKQKKGKKRGKKDSIQYHPLDDTRIHPEVYPVAVKIAEDALRDDDNDEAPPAGGALRVTALIMEDVNKLETLDLEYYADHLEQVGKGKMKMTISMIKNEYKNPYGDSRQPLLDPDVELRFYLATGLDRSATRRGAKVIARDLRPYPPDDTVDSIPLKVNCNVWNMRAEIRWDNLAKDDRIRLERKNAPELAAVVLSVNWEKFSFDLSALEDDVRNPNGLDGVPKPLNSSYSYSIRPYSLWEKKEAKSVTRQMALEKRRPVSADVARHPYFQPINSKEAENHLTEKCLPGDVVLFPGKSKLDFYISMKIADHVPIYRIGVRQRREGNKDRFTVPTVDDLSEEFDTIDELLGRHVAQIMQNFLDVKEHRKFVEGGEQGGDEYCHQERLTKGPKSIPYCIGYSAKYVGYLVISYLPSQKTVRREYVRVLPEGYRFRKSKFPRISRMLEFFKTVWMTTGHAGALEASRPRAAVLPSIQSRPSFEQGRASGAPIAAEAGWGPPRGSQTPLRTPQPPPSAPPPTAVWGEQPDRERPIPNSRTGWGAFTPRSPRNLPDLQPSRSPGWGAVPPNPRSPRNAWNELQPPPTSNPWAPPERGPWDTRDSWNGSHQPPPPQPPPSHPLPSHLAPFSGPIRGEGVWNHRAGQPPRRPSGGEFRGGGRGGPPRGRDDDRSLPSWRGQAPVPAWQQSQY</sequence>
<dbReference type="GO" id="GO:0003677">
    <property type="term" value="F:DNA binding"/>
    <property type="evidence" value="ECO:0007669"/>
    <property type="project" value="InterPro"/>
</dbReference>
<proteinExistence type="inferred from homology"/>
<dbReference type="InterPro" id="IPR037027">
    <property type="entry name" value="YqgF/RNaseH-like_dom_sf"/>
</dbReference>
<dbReference type="InterPro" id="IPR035420">
    <property type="entry name" value="Spt6_SH2"/>
</dbReference>
<organism evidence="9">
    <name type="scientific">Compsopogon caeruleus</name>
    <dbReference type="NCBI Taxonomy" id="31354"/>
    <lineage>
        <taxon>Eukaryota</taxon>
        <taxon>Rhodophyta</taxon>
        <taxon>Compsopogonophyceae</taxon>
        <taxon>Compsopogonales</taxon>
        <taxon>Compsopogonaceae</taxon>
        <taxon>Compsopogon</taxon>
    </lineage>
</organism>
<reference evidence="9" key="1">
    <citation type="submission" date="2021-01" db="EMBL/GenBank/DDBJ databases">
        <authorList>
            <person name="Corre E."/>
            <person name="Pelletier E."/>
            <person name="Niang G."/>
            <person name="Scheremetjew M."/>
            <person name="Finn R."/>
            <person name="Kale V."/>
            <person name="Holt S."/>
            <person name="Cochrane G."/>
            <person name="Meng A."/>
            <person name="Brown T."/>
            <person name="Cohen L."/>
        </authorList>
    </citation>
    <scope>NUCLEOTIDE SEQUENCE</scope>
    <source>
        <strain evidence="9">SAG 36.94</strain>
    </source>
</reference>
<evidence type="ECO:0000256" key="2">
    <source>
        <dbReference type="ARBA" id="ARBA00009253"/>
    </source>
</evidence>
<dbReference type="Pfam" id="PF14641">
    <property type="entry name" value="HTH_44"/>
    <property type="match status" value="1"/>
</dbReference>
<dbReference type="Gene3D" id="1.10.10.2740">
    <property type="entry name" value="Spt6, Death-like domain"/>
    <property type="match status" value="1"/>
</dbReference>
<dbReference type="SUPFAM" id="SSF53098">
    <property type="entry name" value="Ribonuclease H-like"/>
    <property type="match status" value="1"/>
</dbReference>
<dbReference type="GO" id="GO:0031491">
    <property type="term" value="F:nucleosome binding"/>
    <property type="evidence" value="ECO:0007669"/>
    <property type="project" value="TreeGrafter"/>
</dbReference>
<dbReference type="GO" id="GO:0034728">
    <property type="term" value="P:nucleosome organization"/>
    <property type="evidence" value="ECO:0007669"/>
    <property type="project" value="TreeGrafter"/>
</dbReference>
<dbReference type="GO" id="GO:0008023">
    <property type="term" value="C:transcription elongation factor complex"/>
    <property type="evidence" value="ECO:0007669"/>
    <property type="project" value="TreeGrafter"/>
</dbReference>